<dbReference type="InterPro" id="IPR019926">
    <property type="entry name" value="Ribosomal_uL3_CS"/>
</dbReference>
<dbReference type="Gene3D" id="2.40.30.10">
    <property type="entry name" value="Translation factors"/>
    <property type="match status" value="2"/>
</dbReference>
<dbReference type="PROSITE" id="PS00474">
    <property type="entry name" value="RIBOSOMAL_L3"/>
    <property type="match status" value="1"/>
</dbReference>
<evidence type="ECO:0000313" key="10">
    <source>
        <dbReference type="EMBL" id="QHD65044.1"/>
    </source>
</evidence>
<dbReference type="InterPro" id="IPR009000">
    <property type="entry name" value="Transl_B-barrel_sf"/>
</dbReference>
<dbReference type="RefSeq" id="WP_160095066.1">
    <property type="nucleotide sequence ID" value="NZ_CP047224.1"/>
</dbReference>
<keyword evidence="3 9" id="KW-0699">rRNA-binding</keyword>
<accession>A0A6P1GA28</accession>
<dbReference type="PANTHER" id="PTHR11229:SF16">
    <property type="entry name" value="LARGE RIBOSOMAL SUBUNIT PROTEIN UL3C"/>
    <property type="match status" value="1"/>
</dbReference>
<evidence type="ECO:0000256" key="8">
    <source>
        <dbReference type="RuleBase" id="RU003905"/>
    </source>
</evidence>
<evidence type="ECO:0000256" key="9">
    <source>
        <dbReference type="RuleBase" id="RU003906"/>
    </source>
</evidence>
<dbReference type="GO" id="GO:0005840">
    <property type="term" value="C:ribosome"/>
    <property type="evidence" value="ECO:0007669"/>
    <property type="project" value="UniProtKB-UniRule"/>
</dbReference>
<organism evidence="10 11">
    <name type="scientific">Neorickettsia findlayensis</name>
    <dbReference type="NCBI Taxonomy" id="2686014"/>
    <lineage>
        <taxon>Bacteria</taxon>
        <taxon>Pseudomonadati</taxon>
        <taxon>Pseudomonadota</taxon>
        <taxon>Alphaproteobacteria</taxon>
        <taxon>Rickettsiales</taxon>
        <taxon>Anaplasmataceae</taxon>
        <taxon>Neorickettsia</taxon>
    </lineage>
</organism>
<dbReference type="EMBL" id="CP047224">
    <property type="protein sequence ID" value="QHD65044.1"/>
    <property type="molecule type" value="Genomic_DNA"/>
</dbReference>
<dbReference type="AlphaFoldDB" id="A0A6P1GA28"/>
<keyword evidence="11" id="KW-1185">Reference proteome</keyword>
<dbReference type="NCBIfam" id="TIGR03625">
    <property type="entry name" value="L3_bact"/>
    <property type="match status" value="1"/>
</dbReference>
<dbReference type="SUPFAM" id="SSF50447">
    <property type="entry name" value="Translation proteins"/>
    <property type="match status" value="1"/>
</dbReference>
<proteinExistence type="inferred from homology"/>
<dbReference type="Proteomes" id="UP000464912">
    <property type="component" value="Chromosome"/>
</dbReference>
<reference evidence="10 11" key="2">
    <citation type="journal article" date="2020" name="MBio">
        <title>Isolation and Molecular Analysis of a Novel Neorickettsia Species That Causes Potomac Horse Fever.</title>
        <authorList>
            <person name="Teymournejad O."/>
            <person name="Lin M."/>
            <person name="Bekebrede H."/>
            <person name="Kamr A."/>
            <person name="Toribio R.E."/>
            <person name="Arroyo L.G."/>
            <person name="Baird J.D."/>
            <person name="Rikihisa Y."/>
        </authorList>
    </citation>
    <scope>NUCLEOTIDE SEQUENCE [LARGE SCALE GENOMIC DNA]</scope>
    <source>
        <strain evidence="10 11">Fin17</strain>
    </source>
</reference>
<sequence length="210" mass="22816">MSRVGLLLKKVGCTSVYDDRLSLIPVTLLQLEENVVLSAEEKDGFVVTKISFGAKKLKKPQLVYLKKLGLERGGKVVEFRVSPRFVPEPLKSLTVEHFRPGQYVDAVGTSIGKGFAGVMKRHNFAGLRASHGVSISHRSGGSTGQCQDPGKVFKGKKMAGHMGNARVTIQNLLVQLVDVENRLIGVRGSVPGCKNSYVLLRDALKKGEFA</sequence>
<dbReference type="KEGG" id="nef:GP480_01040"/>
<dbReference type="PANTHER" id="PTHR11229">
    <property type="entry name" value="50S RIBOSOMAL PROTEIN L3"/>
    <property type="match status" value="1"/>
</dbReference>
<evidence type="ECO:0000256" key="7">
    <source>
        <dbReference type="NCBIfam" id="TIGR03625"/>
    </source>
</evidence>
<evidence type="ECO:0000256" key="4">
    <source>
        <dbReference type="ARBA" id="ARBA00022884"/>
    </source>
</evidence>
<keyword evidence="5 8" id="KW-0689">Ribosomal protein</keyword>
<comment type="function">
    <text evidence="9">One of the primary rRNA binding proteins, it binds directly near the 3'-end of the 23S rRNA, where it nucleates assembly of the 50S subunit.</text>
</comment>
<evidence type="ECO:0000256" key="6">
    <source>
        <dbReference type="ARBA" id="ARBA00023274"/>
    </source>
</evidence>
<evidence type="ECO:0000256" key="2">
    <source>
        <dbReference type="ARBA" id="ARBA00022481"/>
    </source>
</evidence>
<protein>
    <recommendedName>
        <fullName evidence="7 9">50S ribosomal protein L3</fullName>
    </recommendedName>
</protein>
<keyword evidence="6 8" id="KW-0687">Ribonucleoprotein</keyword>
<gene>
    <name evidence="10" type="primary">rplC</name>
    <name evidence="10" type="ORF">GP480_01040</name>
</gene>
<dbReference type="FunFam" id="2.40.30.10:FF:000004">
    <property type="entry name" value="50S ribosomal protein L3"/>
    <property type="match status" value="1"/>
</dbReference>
<reference evidence="10 11" key="1">
    <citation type="journal article" date="2020" name="MBio">
        <title>Erratum for Teymournejad et al., 'Isolation and Molecular Analysis of a Novel Neorickettsia Species That Causes Potomac Horse Fever'.</title>
        <authorList>
            <person name="Teymournejad O."/>
            <person name="Lin M."/>
            <person name="Bekebrede H."/>
            <person name="Kamr A."/>
            <person name="Toribio R.E."/>
            <person name="Arroyo L.G."/>
            <person name="Baird J.D."/>
            <person name="Rikihisa Y."/>
        </authorList>
    </citation>
    <scope>NUCLEOTIDE SEQUENCE [LARGE SCALE GENOMIC DNA]</scope>
    <source>
        <strain evidence="10 11">Fin17</strain>
    </source>
</reference>
<comment type="similarity">
    <text evidence="1 8">Belongs to the universal ribosomal protein uL3 family.</text>
</comment>
<dbReference type="Pfam" id="PF00297">
    <property type="entry name" value="Ribosomal_L3"/>
    <property type="match status" value="1"/>
</dbReference>
<comment type="subunit">
    <text evidence="9">Part of the 50S ribosomal subunit. Forms a cluster with proteins L14 and L19.</text>
</comment>
<evidence type="ECO:0000256" key="5">
    <source>
        <dbReference type="ARBA" id="ARBA00022980"/>
    </source>
</evidence>
<dbReference type="GO" id="GO:0006412">
    <property type="term" value="P:translation"/>
    <property type="evidence" value="ECO:0007669"/>
    <property type="project" value="UniProtKB-UniRule"/>
</dbReference>
<dbReference type="GO" id="GO:0003735">
    <property type="term" value="F:structural constituent of ribosome"/>
    <property type="evidence" value="ECO:0007669"/>
    <property type="project" value="UniProtKB-UniRule"/>
</dbReference>
<keyword evidence="2" id="KW-0488">Methylation</keyword>
<dbReference type="InterPro" id="IPR019927">
    <property type="entry name" value="Ribosomal_uL3_bac/org-type"/>
</dbReference>
<name>A0A6P1GA28_9RICK</name>
<dbReference type="GO" id="GO:1990904">
    <property type="term" value="C:ribonucleoprotein complex"/>
    <property type="evidence" value="ECO:0007669"/>
    <property type="project" value="UniProtKB-KW"/>
</dbReference>
<evidence type="ECO:0000256" key="3">
    <source>
        <dbReference type="ARBA" id="ARBA00022730"/>
    </source>
</evidence>
<keyword evidence="4 9" id="KW-0694">RNA-binding</keyword>
<dbReference type="GO" id="GO:0019843">
    <property type="term" value="F:rRNA binding"/>
    <property type="evidence" value="ECO:0007669"/>
    <property type="project" value="UniProtKB-KW"/>
</dbReference>
<dbReference type="InterPro" id="IPR000597">
    <property type="entry name" value="Ribosomal_uL3"/>
</dbReference>
<evidence type="ECO:0000313" key="11">
    <source>
        <dbReference type="Proteomes" id="UP000464912"/>
    </source>
</evidence>
<evidence type="ECO:0000256" key="1">
    <source>
        <dbReference type="ARBA" id="ARBA00006540"/>
    </source>
</evidence>